<name>A0A380U151_9PAST</name>
<accession>A0A380U151</accession>
<dbReference type="EMBL" id="UFRQ01000003">
    <property type="protein sequence ID" value="SUT94620.1"/>
    <property type="molecule type" value="Genomic_DNA"/>
</dbReference>
<protein>
    <recommendedName>
        <fullName evidence="5">Phage protein</fullName>
    </recommendedName>
</protein>
<dbReference type="AlphaFoldDB" id="A0A380U151"/>
<evidence type="ECO:0000256" key="2">
    <source>
        <dbReference type="SAM" id="MobiDB-lite"/>
    </source>
</evidence>
<evidence type="ECO:0000256" key="1">
    <source>
        <dbReference type="SAM" id="Coils"/>
    </source>
</evidence>
<dbReference type="OrthoDB" id="8564384at2"/>
<evidence type="ECO:0000313" key="3">
    <source>
        <dbReference type="EMBL" id="SUT94620.1"/>
    </source>
</evidence>
<feature type="region of interest" description="Disordered" evidence="2">
    <location>
        <begin position="279"/>
        <end position="307"/>
    </location>
</feature>
<organism evidence="3 4">
    <name type="scientific">[Actinobacillus] rossii</name>
    <dbReference type="NCBI Taxonomy" id="123820"/>
    <lineage>
        <taxon>Bacteria</taxon>
        <taxon>Pseudomonadati</taxon>
        <taxon>Pseudomonadota</taxon>
        <taxon>Gammaproteobacteria</taxon>
        <taxon>Pasteurellales</taxon>
        <taxon>Pasteurellaceae</taxon>
    </lineage>
</organism>
<proteinExistence type="predicted"/>
<dbReference type="Proteomes" id="UP000254649">
    <property type="component" value="Unassembled WGS sequence"/>
</dbReference>
<keyword evidence="1" id="KW-0175">Coiled coil</keyword>
<reference evidence="3 4" key="1">
    <citation type="submission" date="2018-06" db="EMBL/GenBank/DDBJ databases">
        <authorList>
            <consortium name="Pathogen Informatics"/>
            <person name="Doyle S."/>
        </authorList>
    </citation>
    <scope>NUCLEOTIDE SEQUENCE [LARGE SCALE GENOMIC DNA]</scope>
    <source>
        <strain evidence="3 4">NCTC10801</strain>
    </source>
</reference>
<sequence>MSELTLSQEQNAVALAAKAMTQDIAEAHEAMGMLKAFSFVEKLLTVSSLKVLNEIKNSKKYKGLSYIDQDGKVLTVSSWEDYCTACGFSRQKIDLDLQNLAVLGEDFLETSQRLGLGYREMRKLRQLPSDARAEIIDADYSEATDKEELLEKIEDLTAKYAKEKETLQAQLKRKSEDYEAQAKVLANKNERINKLDMELAKKTHLIDTQTPDQRGEMLREETAGISYKAEAILRGQVFQAFEALAKHSEETGIDHRQFMSGVLAEYQLILSELKSQFNINDQPSDDDLPDWARTDYTGEDDDEDGNVNQDLASILDEVSDAEIVE</sequence>
<evidence type="ECO:0008006" key="5">
    <source>
        <dbReference type="Google" id="ProtNLM"/>
    </source>
</evidence>
<evidence type="ECO:0000313" key="4">
    <source>
        <dbReference type="Proteomes" id="UP000254649"/>
    </source>
</evidence>
<keyword evidence="4" id="KW-1185">Reference proteome</keyword>
<gene>
    <name evidence="3" type="ORF">NCTC10801_02256</name>
</gene>
<feature type="coiled-coil region" evidence="1">
    <location>
        <begin position="146"/>
        <end position="195"/>
    </location>
</feature>